<sequence>MEAIRLRSSEAEFTYNVVSRANIHSSVRTFRLPNHQYEVVSGHDSGLDPPIERAKTFEACFYLKFN</sequence>
<evidence type="ECO:0000313" key="1">
    <source>
        <dbReference type="EMBL" id="VDP13950.1"/>
    </source>
</evidence>
<organism evidence="2 3">
    <name type="scientific">Heligmosomoides polygyrus</name>
    <name type="common">Parasitic roundworm</name>
    <dbReference type="NCBI Taxonomy" id="6339"/>
    <lineage>
        <taxon>Eukaryota</taxon>
        <taxon>Metazoa</taxon>
        <taxon>Ecdysozoa</taxon>
        <taxon>Nematoda</taxon>
        <taxon>Chromadorea</taxon>
        <taxon>Rhabditida</taxon>
        <taxon>Rhabditina</taxon>
        <taxon>Rhabditomorpha</taxon>
        <taxon>Strongyloidea</taxon>
        <taxon>Heligmosomidae</taxon>
        <taxon>Heligmosomoides</taxon>
    </lineage>
</organism>
<name>A0A183GAM0_HELPZ</name>
<evidence type="ECO:0000313" key="2">
    <source>
        <dbReference type="Proteomes" id="UP000050761"/>
    </source>
</evidence>
<proteinExistence type="predicted"/>
<gene>
    <name evidence="1" type="ORF">HPBE_LOCUS19075</name>
</gene>
<reference evidence="1 2" key="1">
    <citation type="submission" date="2018-11" db="EMBL/GenBank/DDBJ databases">
        <authorList>
            <consortium name="Pathogen Informatics"/>
        </authorList>
    </citation>
    <scope>NUCLEOTIDE SEQUENCE [LARGE SCALE GENOMIC DNA]</scope>
</reference>
<keyword evidence="2" id="KW-1185">Reference proteome</keyword>
<accession>A0A183GAM0</accession>
<evidence type="ECO:0000313" key="3">
    <source>
        <dbReference type="WBParaSite" id="HPBE_0001907601-mRNA-1"/>
    </source>
</evidence>
<accession>A0A3P8B9F0</accession>
<dbReference type="AlphaFoldDB" id="A0A183GAM0"/>
<dbReference type="EMBL" id="UZAH01031117">
    <property type="protein sequence ID" value="VDP13950.1"/>
    <property type="molecule type" value="Genomic_DNA"/>
</dbReference>
<protein>
    <submittedName>
        <fullName evidence="1 3">Uncharacterized protein</fullName>
    </submittedName>
</protein>
<dbReference type="WBParaSite" id="HPBE_0001907601-mRNA-1">
    <property type="protein sequence ID" value="HPBE_0001907601-mRNA-1"/>
    <property type="gene ID" value="HPBE_0001907601"/>
</dbReference>
<dbReference type="Proteomes" id="UP000050761">
    <property type="component" value="Unassembled WGS sequence"/>
</dbReference>
<reference evidence="3" key="2">
    <citation type="submission" date="2019-09" db="UniProtKB">
        <authorList>
            <consortium name="WormBaseParasite"/>
        </authorList>
    </citation>
    <scope>IDENTIFICATION</scope>
</reference>